<dbReference type="EMBL" id="BMJJ01000001">
    <property type="protein sequence ID" value="GGD03788.1"/>
    <property type="molecule type" value="Genomic_DNA"/>
</dbReference>
<dbReference type="RefSeq" id="WP_188848806.1">
    <property type="nucleotide sequence ID" value="NZ_BMJJ01000001.1"/>
</dbReference>
<evidence type="ECO:0000313" key="6">
    <source>
        <dbReference type="Proteomes" id="UP000613160"/>
    </source>
</evidence>
<keyword evidence="3" id="KW-0812">Transmembrane</keyword>
<dbReference type="PANTHER" id="PTHR45138:SF9">
    <property type="entry name" value="DIGUANYLATE CYCLASE DGCM-RELATED"/>
    <property type="match status" value="1"/>
</dbReference>
<dbReference type="InterPro" id="IPR000160">
    <property type="entry name" value="GGDEF_dom"/>
</dbReference>
<proteinExistence type="predicted"/>
<keyword evidence="3" id="KW-0472">Membrane</keyword>
<dbReference type="FunFam" id="3.30.70.270:FF:000001">
    <property type="entry name" value="Diguanylate cyclase domain protein"/>
    <property type="match status" value="1"/>
</dbReference>
<dbReference type="EC" id="2.7.7.65" evidence="1"/>
<feature type="transmembrane region" description="Helical" evidence="3">
    <location>
        <begin position="12"/>
        <end position="34"/>
    </location>
</feature>
<dbReference type="CDD" id="cd01949">
    <property type="entry name" value="GGDEF"/>
    <property type="match status" value="1"/>
</dbReference>
<reference evidence="5" key="1">
    <citation type="journal article" date="2014" name="Int. J. Syst. Evol. Microbiol.">
        <title>Complete genome sequence of Corynebacterium casei LMG S-19264T (=DSM 44701T), isolated from a smear-ripened cheese.</title>
        <authorList>
            <consortium name="US DOE Joint Genome Institute (JGI-PGF)"/>
            <person name="Walter F."/>
            <person name="Albersmeier A."/>
            <person name="Kalinowski J."/>
            <person name="Ruckert C."/>
        </authorList>
    </citation>
    <scope>NUCLEOTIDE SEQUENCE</scope>
    <source>
        <strain evidence="5">CGMCC 1.15493</strain>
    </source>
</reference>
<dbReference type="SMART" id="SM00267">
    <property type="entry name" value="GGDEF"/>
    <property type="match status" value="1"/>
</dbReference>
<organism evidence="5 6">
    <name type="scientific">Aureimonas glaciei</name>
    <dbReference type="NCBI Taxonomy" id="1776957"/>
    <lineage>
        <taxon>Bacteria</taxon>
        <taxon>Pseudomonadati</taxon>
        <taxon>Pseudomonadota</taxon>
        <taxon>Alphaproteobacteria</taxon>
        <taxon>Hyphomicrobiales</taxon>
        <taxon>Aurantimonadaceae</taxon>
        <taxon>Aureimonas</taxon>
    </lineage>
</organism>
<name>A0A916XSH2_9HYPH</name>
<feature type="domain" description="GGDEF" evidence="4">
    <location>
        <begin position="115"/>
        <end position="247"/>
    </location>
</feature>
<dbReference type="SUPFAM" id="SSF55073">
    <property type="entry name" value="Nucleotide cyclase"/>
    <property type="match status" value="1"/>
</dbReference>
<dbReference type="GO" id="GO:0043709">
    <property type="term" value="P:cell adhesion involved in single-species biofilm formation"/>
    <property type="evidence" value="ECO:0007669"/>
    <property type="project" value="TreeGrafter"/>
</dbReference>
<keyword evidence="6" id="KW-1185">Reference proteome</keyword>
<dbReference type="InterPro" id="IPR029787">
    <property type="entry name" value="Nucleotide_cyclase"/>
</dbReference>
<dbReference type="PANTHER" id="PTHR45138">
    <property type="entry name" value="REGULATORY COMPONENTS OF SENSORY TRANSDUCTION SYSTEM"/>
    <property type="match status" value="1"/>
</dbReference>
<reference evidence="5" key="2">
    <citation type="submission" date="2020-09" db="EMBL/GenBank/DDBJ databases">
        <authorList>
            <person name="Sun Q."/>
            <person name="Zhou Y."/>
        </authorList>
    </citation>
    <scope>NUCLEOTIDE SEQUENCE</scope>
    <source>
        <strain evidence="5">CGMCC 1.15493</strain>
    </source>
</reference>
<protein>
    <recommendedName>
        <fullName evidence="1">diguanylate cyclase</fullName>
        <ecNumber evidence="1">2.7.7.65</ecNumber>
    </recommendedName>
</protein>
<dbReference type="GO" id="GO:0005886">
    <property type="term" value="C:plasma membrane"/>
    <property type="evidence" value="ECO:0007669"/>
    <property type="project" value="TreeGrafter"/>
</dbReference>
<dbReference type="NCBIfam" id="TIGR00254">
    <property type="entry name" value="GGDEF"/>
    <property type="match status" value="1"/>
</dbReference>
<dbReference type="InterPro" id="IPR050469">
    <property type="entry name" value="Diguanylate_Cyclase"/>
</dbReference>
<dbReference type="Gene3D" id="3.30.70.270">
    <property type="match status" value="1"/>
</dbReference>
<dbReference type="Proteomes" id="UP000613160">
    <property type="component" value="Unassembled WGS sequence"/>
</dbReference>
<sequence length="282" mass="30757">MSQHLESIKRICFETLGLTAAMGAVTVVAAYHYFDGFGFESARAAVVFSLSAIFLSAVPIQIYIIARVAGLRADNTVLFDKATRDGLTKVLNKTTFRAEVEGELRHLGRRRTDGQSFTLLILDADHFKRINDRLGHATGDQALIAIATTLRRSLRQDDIVGRIGGEEFGILLRNAGFEEARLVAERLRVAINGLTVGPIAQPTRLSVSLGGVTFQNAMPYDMIYRAADANLYKAKRNGRNRVDLANMARLVRRPGDNTGATGALTRELAGTVVRDGGRQRAG</sequence>
<dbReference type="GO" id="GO:0052621">
    <property type="term" value="F:diguanylate cyclase activity"/>
    <property type="evidence" value="ECO:0007669"/>
    <property type="project" value="UniProtKB-EC"/>
</dbReference>
<dbReference type="Pfam" id="PF00990">
    <property type="entry name" value="GGDEF"/>
    <property type="match status" value="1"/>
</dbReference>
<evidence type="ECO:0000313" key="5">
    <source>
        <dbReference type="EMBL" id="GGD03788.1"/>
    </source>
</evidence>
<evidence type="ECO:0000256" key="1">
    <source>
        <dbReference type="ARBA" id="ARBA00012528"/>
    </source>
</evidence>
<evidence type="ECO:0000256" key="2">
    <source>
        <dbReference type="ARBA" id="ARBA00034247"/>
    </source>
</evidence>
<dbReference type="AlphaFoldDB" id="A0A916XSH2"/>
<gene>
    <name evidence="5" type="ORF">GCM10011335_03230</name>
</gene>
<dbReference type="GO" id="GO:1902201">
    <property type="term" value="P:negative regulation of bacterial-type flagellum-dependent cell motility"/>
    <property type="evidence" value="ECO:0007669"/>
    <property type="project" value="TreeGrafter"/>
</dbReference>
<accession>A0A916XSH2</accession>
<feature type="transmembrane region" description="Helical" evidence="3">
    <location>
        <begin position="46"/>
        <end position="66"/>
    </location>
</feature>
<keyword evidence="3" id="KW-1133">Transmembrane helix</keyword>
<evidence type="ECO:0000259" key="4">
    <source>
        <dbReference type="PROSITE" id="PS50887"/>
    </source>
</evidence>
<dbReference type="InterPro" id="IPR043128">
    <property type="entry name" value="Rev_trsase/Diguanyl_cyclase"/>
</dbReference>
<evidence type="ECO:0000256" key="3">
    <source>
        <dbReference type="SAM" id="Phobius"/>
    </source>
</evidence>
<dbReference type="PROSITE" id="PS50887">
    <property type="entry name" value="GGDEF"/>
    <property type="match status" value="1"/>
</dbReference>
<comment type="catalytic activity">
    <reaction evidence="2">
        <text>2 GTP = 3',3'-c-di-GMP + 2 diphosphate</text>
        <dbReference type="Rhea" id="RHEA:24898"/>
        <dbReference type="ChEBI" id="CHEBI:33019"/>
        <dbReference type="ChEBI" id="CHEBI:37565"/>
        <dbReference type="ChEBI" id="CHEBI:58805"/>
        <dbReference type="EC" id="2.7.7.65"/>
    </reaction>
</comment>
<comment type="caution">
    <text evidence="5">The sequence shown here is derived from an EMBL/GenBank/DDBJ whole genome shotgun (WGS) entry which is preliminary data.</text>
</comment>